<dbReference type="NCBIfam" id="NF003962">
    <property type="entry name" value="PRK05454.2-5"/>
    <property type="match status" value="1"/>
</dbReference>
<feature type="transmembrane region" description="Helical" evidence="13">
    <location>
        <begin position="567"/>
        <end position="585"/>
    </location>
</feature>
<reference evidence="15 16" key="1">
    <citation type="submission" date="2016-10" db="EMBL/GenBank/DDBJ databases">
        <authorList>
            <person name="de Groot N.N."/>
        </authorList>
    </citation>
    <scope>NUCLEOTIDE SEQUENCE [LARGE SCALE GENOMIC DNA]</scope>
    <source>
        <strain evidence="15 16">DSM 15345</strain>
    </source>
</reference>
<keyword evidence="16" id="KW-1185">Reference proteome</keyword>
<keyword evidence="11 13" id="KW-0472">Membrane</keyword>
<feature type="domain" description="Glycosyltransferase 2-like" evidence="14">
    <location>
        <begin position="228"/>
        <end position="438"/>
    </location>
</feature>
<evidence type="ECO:0000256" key="13">
    <source>
        <dbReference type="SAM" id="Phobius"/>
    </source>
</evidence>
<evidence type="ECO:0000256" key="4">
    <source>
        <dbReference type="ARBA" id="ARBA00020585"/>
    </source>
</evidence>
<dbReference type="Pfam" id="PF13632">
    <property type="entry name" value="Glyco_trans_2_3"/>
    <property type="match status" value="1"/>
</dbReference>
<dbReference type="GO" id="GO:0005886">
    <property type="term" value="C:plasma membrane"/>
    <property type="evidence" value="ECO:0007669"/>
    <property type="project" value="UniProtKB-SubCell"/>
</dbReference>
<accession>A0A1H4CMC2</accession>
<feature type="region of interest" description="Disordered" evidence="12">
    <location>
        <begin position="1"/>
        <end position="42"/>
    </location>
</feature>
<gene>
    <name evidence="15" type="ORF">SAMN05444370_107135</name>
</gene>
<dbReference type="InterPro" id="IPR029044">
    <property type="entry name" value="Nucleotide-diphossugar_trans"/>
</dbReference>
<evidence type="ECO:0000313" key="15">
    <source>
        <dbReference type="EMBL" id="SEA61202.1"/>
    </source>
</evidence>
<comment type="pathway">
    <text evidence="2">Glycan metabolism; osmoregulated periplasmic glucan (OPG) biosynthesis.</text>
</comment>
<evidence type="ECO:0000259" key="14">
    <source>
        <dbReference type="Pfam" id="PF13632"/>
    </source>
</evidence>
<feature type="transmembrane region" description="Helical" evidence="13">
    <location>
        <begin position="399"/>
        <end position="422"/>
    </location>
</feature>
<comment type="subcellular location">
    <subcellularLocation>
        <location evidence="1">Cell inner membrane</location>
        <topology evidence="1">Multi-pass membrane protein</topology>
    </subcellularLocation>
</comment>
<dbReference type="AlphaFoldDB" id="A0A1H4CMC2"/>
<dbReference type="EMBL" id="FNQM01000007">
    <property type="protein sequence ID" value="SEA61202.1"/>
    <property type="molecule type" value="Genomic_DNA"/>
</dbReference>
<evidence type="ECO:0000256" key="8">
    <source>
        <dbReference type="ARBA" id="ARBA00022679"/>
    </source>
</evidence>
<protein>
    <recommendedName>
        <fullName evidence="4">Glucans biosynthesis glucosyltransferase H</fullName>
    </recommendedName>
</protein>
<comment type="similarity">
    <text evidence="3">Belongs to the glycosyltransferase 2 family. OpgH subfamily.</text>
</comment>
<dbReference type="CDD" id="cd04191">
    <property type="entry name" value="Glucan_BSP_MdoH"/>
    <property type="match status" value="1"/>
</dbReference>
<keyword evidence="8 15" id="KW-0808">Transferase</keyword>
<evidence type="ECO:0000256" key="6">
    <source>
        <dbReference type="ARBA" id="ARBA00022519"/>
    </source>
</evidence>
<dbReference type="PANTHER" id="PTHR43867">
    <property type="entry name" value="CELLULOSE SYNTHASE CATALYTIC SUBUNIT A [UDP-FORMING]"/>
    <property type="match status" value="1"/>
</dbReference>
<evidence type="ECO:0000256" key="3">
    <source>
        <dbReference type="ARBA" id="ARBA00009337"/>
    </source>
</evidence>
<dbReference type="Gene3D" id="3.90.550.10">
    <property type="entry name" value="Spore Coat Polysaccharide Biosynthesis Protein SpsA, Chain A"/>
    <property type="match status" value="1"/>
</dbReference>
<dbReference type="InterPro" id="IPR001173">
    <property type="entry name" value="Glyco_trans_2-like"/>
</dbReference>
<name>A0A1H4CMC2_9RHOB</name>
<dbReference type="PANTHER" id="PTHR43867:SF5">
    <property type="entry name" value="GLUCANS BIOSYNTHESIS GLUCOSYLTRANSFERASE H"/>
    <property type="match status" value="1"/>
</dbReference>
<feature type="transmembrane region" description="Helical" evidence="13">
    <location>
        <begin position="53"/>
        <end position="74"/>
    </location>
</feature>
<organism evidence="15 16">
    <name type="scientific">Rubrimonas cliftonensis</name>
    <dbReference type="NCBI Taxonomy" id="89524"/>
    <lineage>
        <taxon>Bacteria</taxon>
        <taxon>Pseudomonadati</taxon>
        <taxon>Pseudomonadota</taxon>
        <taxon>Alphaproteobacteria</taxon>
        <taxon>Rhodobacterales</taxon>
        <taxon>Paracoccaceae</taxon>
        <taxon>Rubrimonas</taxon>
    </lineage>
</organism>
<dbReference type="GO" id="GO:0016758">
    <property type="term" value="F:hexosyltransferase activity"/>
    <property type="evidence" value="ECO:0007669"/>
    <property type="project" value="TreeGrafter"/>
</dbReference>
<keyword evidence="10 13" id="KW-1133">Transmembrane helix</keyword>
<dbReference type="Proteomes" id="UP000198703">
    <property type="component" value="Unassembled WGS sequence"/>
</dbReference>
<dbReference type="SUPFAM" id="SSF53448">
    <property type="entry name" value="Nucleotide-diphospho-sugar transferases"/>
    <property type="match status" value="1"/>
</dbReference>
<evidence type="ECO:0000256" key="10">
    <source>
        <dbReference type="ARBA" id="ARBA00022989"/>
    </source>
</evidence>
<dbReference type="NCBIfam" id="NF003958">
    <property type="entry name" value="PRK05454.2-1"/>
    <property type="match status" value="1"/>
</dbReference>
<feature type="transmembrane region" description="Helical" evidence="13">
    <location>
        <begin position="86"/>
        <end position="113"/>
    </location>
</feature>
<keyword evidence="9 13" id="KW-0812">Transmembrane</keyword>
<evidence type="ECO:0000313" key="16">
    <source>
        <dbReference type="Proteomes" id="UP000198703"/>
    </source>
</evidence>
<evidence type="ECO:0000256" key="5">
    <source>
        <dbReference type="ARBA" id="ARBA00022475"/>
    </source>
</evidence>
<proteinExistence type="inferred from homology"/>
<evidence type="ECO:0000256" key="2">
    <source>
        <dbReference type="ARBA" id="ARBA00005001"/>
    </source>
</evidence>
<dbReference type="RefSeq" id="WP_093254106.1">
    <property type="nucleotide sequence ID" value="NZ_FNQM01000007.1"/>
</dbReference>
<keyword evidence="5" id="KW-1003">Cell membrane</keyword>
<feature type="transmembrane region" description="Helical" evidence="13">
    <location>
        <begin position="539"/>
        <end position="561"/>
    </location>
</feature>
<evidence type="ECO:0000256" key="7">
    <source>
        <dbReference type="ARBA" id="ARBA00022676"/>
    </source>
</evidence>
<evidence type="ECO:0000256" key="9">
    <source>
        <dbReference type="ARBA" id="ARBA00022692"/>
    </source>
</evidence>
<dbReference type="STRING" id="89524.SAMN05444370_107135"/>
<keyword evidence="6" id="KW-0997">Cell inner membrane</keyword>
<evidence type="ECO:0000256" key="12">
    <source>
        <dbReference type="SAM" id="MobiDB-lite"/>
    </source>
</evidence>
<sequence length="731" mass="77598">MSPADARSADFGGPDSRGELGPTPPEAPLAAPEQSLRKAPAARFGESPRLVRAARVTAFGGAAVLTGIGAYQMWRVFDPESVGLPQAALLLLFVATFGWIAFSACSAFAGLLFESPAPRLKPAPLTSRTAIVMPVYNEDAAASFGALAAMALGARRLAPDADFEIFILSDTRDADAWVRETTAFAALRDRLGGAAPVWWRRRERNVGRKAGNVLDFVTRWGGRYDFMLVLDADSVMAPETVVEMARRMQADPGLGLLQSVPQLAGGATPFARLQQFAGAVYGPVVARGVSAWQGEDGNYWGHNAMIRVRAFAESASLPVLEGRRPFGGHILSHDFVEAALMRRAGWAVRMDVDLGGSWEGAPPSLLASAVRDRRWAQGNMQHLAVIGAAGLRWPNRAHFAIGVLSYLMSPIWLAMLAVGLALTAQATMSAPEYFPSAFQLFPDWPQFDAERMKRLFVGSIALLLLPKALGLIEALADGRRRRALGGGLRVVAGAAAEIVVSSLAAPVSMLMQSRHVVEIFAGRDSGWATQERDGKALPLGAALAAHGLHCAVGVALLAAVLSAQPELVIWLSPIIAGLIVSPALSRFSGDPRLDRLFARVGLMDTPESREPPALFGEIERETAALRARAAGGLAALPRDAALLRAHVSALPQRRRPADQAERIDAATARAKLAVAGADSAEAFLALLTPQERAALAGDPALLDALADAFPNPRADAFPYAHDDGPETRAVA</sequence>
<evidence type="ECO:0000256" key="1">
    <source>
        <dbReference type="ARBA" id="ARBA00004429"/>
    </source>
</evidence>
<feature type="transmembrane region" description="Helical" evidence="13">
    <location>
        <begin position="455"/>
        <end position="476"/>
    </location>
</feature>
<dbReference type="InterPro" id="IPR050321">
    <property type="entry name" value="Glycosyltr_2/OpgH_subfam"/>
</dbReference>
<dbReference type="OrthoDB" id="9775281at2"/>
<evidence type="ECO:0000256" key="11">
    <source>
        <dbReference type="ARBA" id="ARBA00023136"/>
    </source>
</evidence>
<keyword evidence="7" id="KW-0328">Glycosyltransferase</keyword>